<feature type="compositionally biased region" description="Basic residues" evidence="1">
    <location>
        <begin position="101"/>
        <end position="124"/>
    </location>
</feature>
<dbReference type="Ensembl" id="ENSSGRT00000086874.1">
    <property type="protein sequence ID" value="ENSSGRP00000081592.1"/>
    <property type="gene ID" value="ENSSGRG00000041274.1"/>
</dbReference>
<dbReference type="Gene3D" id="3.80.10.10">
    <property type="entry name" value="Ribonuclease Inhibitor"/>
    <property type="match status" value="1"/>
</dbReference>
<accession>A0A672QZI6</accession>
<organism evidence="2 3">
    <name type="scientific">Sinocyclocheilus grahami</name>
    <name type="common">Dianchi golden-line fish</name>
    <name type="synonym">Barbus grahami</name>
    <dbReference type="NCBI Taxonomy" id="75366"/>
    <lineage>
        <taxon>Eukaryota</taxon>
        <taxon>Metazoa</taxon>
        <taxon>Chordata</taxon>
        <taxon>Craniata</taxon>
        <taxon>Vertebrata</taxon>
        <taxon>Euteleostomi</taxon>
        <taxon>Actinopterygii</taxon>
        <taxon>Neopterygii</taxon>
        <taxon>Teleostei</taxon>
        <taxon>Ostariophysi</taxon>
        <taxon>Cypriniformes</taxon>
        <taxon>Cyprinidae</taxon>
        <taxon>Cyprininae</taxon>
        <taxon>Sinocyclocheilus</taxon>
    </lineage>
</organism>
<dbReference type="AlphaFoldDB" id="A0A672QZI6"/>
<keyword evidence="3" id="KW-1185">Reference proteome</keyword>
<feature type="region of interest" description="Disordered" evidence="1">
    <location>
        <begin position="96"/>
        <end position="136"/>
    </location>
</feature>
<protein>
    <submittedName>
        <fullName evidence="2">Uncharacterized protein</fullName>
    </submittedName>
</protein>
<sequence length="136" mass="15155">LFLKSHELIVRPESITNYRHLNYNSHCVIVLYRLSDCGITDEGCAALVSALRSNPSHLSLIGNTLGDSGCICVTNCSKTWVEDPSAALIRDIHNHNQNTRQRVKQSKQQSPKHRPTGKSRKPGTRSKPERALRNAA</sequence>
<reference evidence="2" key="1">
    <citation type="submission" date="2025-08" db="UniProtKB">
        <authorList>
            <consortium name="Ensembl"/>
        </authorList>
    </citation>
    <scope>IDENTIFICATION</scope>
</reference>
<feature type="compositionally biased region" description="Basic and acidic residues" evidence="1">
    <location>
        <begin position="126"/>
        <end position="136"/>
    </location>
</feature>
<dbReference type="SUPFAM" id="SSF52047">
    <property type="entry name" value="RNI-like"/>
    <property type="match status" value="1"/>
</dbReference>
<dbReference type="Proteomes" id="UP000472262">
    <property type="component" value="Unassembled WGS sequence"/>
</dbReference>
<dbReference type="InterPro" id="IPR032675">
    <property type="entry name" value="LRR_dom_sf"/>
</dbReference>
<evidence type="ECO:0000313" key="3">
    <source>
        <dbReference type="Proteomes" id="UP000472262"/>
    </source>
</evidence>
<dbReference type="InParanoid" id="A0A672QZI6"/>
<name>A0A672QZI6_SINGR</name>
<evidence type="ECO:0000313" key="2">
    <source>
        <dbReference type="Ensembl" id="ENSSGRP00000081592.1"/>
    </source>
</evidence>
<proteinExistence type="predicted"/>
<reference evidence="2" key="2">
    <citation type="submission" date="2025-09" db="UniProtKB">
        <authorList>
            <consortium name="Ensembl"/>
        </authorList>
    </citation>
    <scope>IDENTIFICATION</scope>
</reference>
<evidence type="ECO:0000256" key="1">
    <source>
        <dbReference type="SAM" id="MobiDB-lite"/>
    </source>
</evidence>